<evidence type="ECO:0000256" key="5">
    <source>
        <dbReference type="ARBA" id="ARBA00022840"/>
    </source>
</evidence>
<evidence type="ECO:0000313" key="9">
    <source>
        <dbReference type="EMBL" id="TCZ74919.1"/>
    </source>
</evidence>
<keyword evidence="2" id="KW-0479">Metal-binding</keyword>
<dbReference type="GO" id="GO:0004818">
    <property type="term" value="F:glutamate-tRNA ligase activity"/>
    <property type="evidence" value="ECO:0007669"/>
    <property type="project" value="TreeGrafter"/>
</dbReference>
<reference evidence="9 10" key="1">
    <citation type="submission" date="2019-03" db="EMBL/GenBank/DDBJ databases">
        <authorList>
            <person name="Kim M.K.M."/>
        </authorList>
    </citation>
    <scope>NUCLEOTIDE SEQUENCE [LARGE SCALE GENOMIC DNA]</scope>
    <source>
        <strain evidence="9 10">17J68-15</strain>
    </source>
</reference>
<keyword evidence="1 7" id="KW-0436">Ligase</keyword>
<keyword evidence="6 7" id="KW-0030">Aminoacyl-tRNA synthetase</keyword>
<accession>A0A4R4E603</accession>
<evidence type="ECO:0000256" key="4">
    <source>
        <dbReference type="ARBA" id="ARBA00022833"/>
    </source>
</evidence>
<dbReference type="SUPFAM" id="SSF52374">
    <property type="entry name" value="Nucleotidylyl transferase"/>
    <property type="match status" value="1"/>
</dbReference>
<dbReference type="InterPro" id="IPR014729">
    <property type="entry name" value="Rossmann-like_a/b/a_fold"/>
</dbReference>
<keyword evidence="7" id="KW-0648">Protein biosynthesis</keyword>
<dbReference type="InterPro" id="IPR049940">
    <property type="entry name" value="GluQ/Sye"/>
</dbReference>
<evidence type="ECO:0000256" key="6">
    <source>
        <dbReference type="ARBA" id="ARBA00023146"/>
    </source>
</evidence>
<dbReference type="GO" id="GO:0005829">
    <property type="term" value="C:cytosol"/>
    <property type="evidence" value="ECO:0007669"/>
    <property type="project" value="TreeGrafter"/>
</dbReference>
<dbReference type="PRINTS" id="PR00987">
    <property type="entry name" value="TRNASYNTHGLU"/>
</dbReference>
<dbReference type="InterPro" id="IPR020058">
    <property type="entry name" value="Glu/Gln-tRNA-synth_Ib_cat-dom"/>
</dbReference>
<gene>
    <name evidence="9" type="ORF">E0486_01030</name>
</gene>
<dbReference type="GO" id="GO:0006424">
    <property type="term" value="P:glutamyl-tRNA aminoacylation"/>
    <property type="evidence" value="ECO:0007669"/>
    <property type="project" value="TreeGrafter"/>
</dbReference>
<dbReference type="GO" id="GO:0005524">
    <property type="term" value="F:ATP binding"/>
    <property type="evidence" value="ECO:0007669"/>
    <property type="project" value="UniProtKB-KW"/>
</dbReference>
<keyword evidence="4" id="KW-0862">Zinc</keyword>
<evidence type="ECO:0000256" key="1">
    <source>
        <dbReference type="ARBA" id="ARBA00022598"/>
    </source>
</evidence>
<proteinExistence type="inferred from homology"/>
<keyword evidence="5 7" id="KW-0067">ATP-binding</keyword>
<dbReference type="PANTHER" id="PTHR43311:SF1">
    <property type="entry name" value="GLUTAMYL-Q TRNA(ASP) SYNTHETASE"/>
    <property type="match status" value="1"/>
</dbReference>
<feature type="domain" description="Glutamyl/glutaminyl-tRNA synthetase class Ib catalytic" evidence="8">
    <location>
        <begin position="5"/>
        <end position="259"/>
    </location>
</feature>
<evidence type="ECO:0000259" key="8">
    <source>
        <dbReference type="Pfam" id="PF00749"/>
    </source>
</evidence>
<dbReference type="InterPro" id="IPR000924">
    <property type="entry name" value="Glu/Gln-tRNA-synth"/>
</dbReference>
<keyword evidence="10" id="KW-1185">Reference proteome</keyword>
<dbReference type="Proteomes" id="UP000295164">
    <property type="component" value="Unassembled WGS sequence"/>
</dbReference>
<comment type="similarity">
    <text evidence="7">Belongs to the class-I aminoacyl-tRNA synthetase family.</text>
</comment>
<name>A0A4R4E603_9BACT</name>
<evidence type="ECO:0000313" key="10">
    <source>
        <dbReference type="Proteomes" id="UP000295164"/>
    </source>
</evidence>
<dbReference type="Pfam" id="PF00749">
    <property type="entry name" value="tRNA-synt_1c"/>
    <property type="match status" value="1"/>
</dbReference>
<evidence type="ECO:0000256" key="7">
    <source>
        <dbReference type="RuleBase" id="RU363037"/>
    </source>
</evidence>
<sequence length="276" mass="30586">MTFTRTRIAPTPSGYLHRGNALSFLLTARRAREAGARLLLRIDDMDRDRLRPEYVQDVFDTLAFLEIRPDEGPADAPDFEAHWSQRHRLPLYEAALRQLRESGRLFACTCSRAALLQAHPDGIYTGTCRHKGLPLDTPGAAWRLRTDNAAPLRVRLPGGGFRIAPLPETQTDFMVRKKDGFPAYQLCSLVDDGHFAVDYIVRGEDLWDSTLAQLYLARVLGDEAFAACTFEHHPLLLDAAGGKLSKSAGAASIRHFRAAGGTLEELIRSTGSGLYP</sequence>
<dbReference type="PANTHER" id="PTHR43311">
    <property type="entry name" value="GLUTAMATE--TRNA LIGASE"/>
    <property type="match status" value="1"/>
</dbReference>
<evidence type="ECO:0000256" key="2">
    <source>
        <dbReference type="ARBA" id="ARBA00022723"/>
    </source>
</evidence>
<dbReference type="AlphaFoldDB" id="A0A4R4E603"/>
<dbReference type="RefSeq" id="WP_131850274.1">
    <property type="nucleotide sequence ID" value="NZ_SKFH01000001.1"/>
</dbReference>
<evidence type="ECO:0000256" key="3">
    <source>
        <dbReference type="ARBA" id="ARBA00022741"/>
    </source>
</evidence>
<organism evidence="9 10">
    <name type="scientific">Flaviaesturariibacter aridisoli</name>
    <dbReference type="NCBI Taxonomy" id="2545761"/>
    <lineage>
        <taxon>Bacteria</taxon>
        <taxon>Pseudomonadati</taxon>
        <taxon>Bacteroidota</taxon>
        <taxon>Chitinophagia</taxon>
        <taxon>Chitinophagales</taxon>
        <taxon>Chitinophagaceae</taxon>
        <taxon>Flaviaestuariibacter</taxon>
    </lineage>
</organism>
<dbReference type="Gene3D" id="3.40.50.620">
    <property type="entry name" value="HUPs"/>
    <property type="match status" value="1"/>
</dbReference>
<keyword evidence="3 7" id="KW-0547">Nucleotide-binding</keyword>
<comment type="caution">
    <text evidence="9">The sequence shown here is derived from an EMBL/GenBank/DDBJ whole genome shotgun (WGS) entry which is preliminary data.</text>
</comment>
<dbReference type="EMBL" id="SKFH01000001">
    <property type="protein sequence ID" value="TCZ74919.1"/>
    <property type="molecule type" value="Genomic_DNA"/>
</dbReference>
<protein>
    <submittedName>
        <fullName evidence="9">tRNA glutamyl-Q synthetase</fullName>
    </submittedName>
</protein>
<dbReference type="OrthoDB" id="9807503at2"/>